<gene>
    <name evidence="2" type="ORF">F9802_16785</name>
</gene>
<keyword evidence="1" id="KW-1133">Transmembrane helix</keyword>
<evidence type="ECO:0000256" key="1">
    <source>
        <dbReference type="SAM" id="Phobius"/>
    </source>
</evidence>
<organism evidence="2 3">
    <name type="scientific">Bacillus aerolatus</name>
    <dbReference type="NCBI Taxonomy" id="2653354"/>
    <lineage>
        <taxon>Bacteria</taxon>
        <taxon>Bacillati</taxon>
        <taxon>Bacillota</taxon>
        <taxon>Bacilli</taxon>
        <taxon>Bacillales</taxon>
        <taxon>Bacillaceae</taxon>
        <taxon>Bacillus</taxon>
    </lineage>
</organism>
<comment type="caution">
    <text evidence="2">The sequence shown here is derived from an EMBL/GenBank/DDBJ whole genome shotgun (WGS) entry which is preliminary data.</text>
</comment>
<reference evidence="2 3" key="1">
    <citation type="submission" date="2019-10" db="EMBL/GenBank/DDBJ databases">
        <title>Bacillus aerolatum sp. nov., isolated from bioaerosol of sport playgrounds.</title>
        <authorList>
            <person name="Chen P."/>
            <person name="Zhang G."/>
        </authorList>
    </citation>
    <scope>NUCLEOTIDE SEQUENCE [LARGE SCALE GENOMIC DNA]</scope>
    <source>
        <strain evidence="2 3">CX253</strain>
    </source>
</reference>
<accession>A0A6I1FCE4</accession>
<feature type="transmembrane region" description="Helical" evidence="1">
    <location>
        <begin position="6"/>
        <end position="28"/>
    </location>
</feature>
<sequence length="175" mass="19854">MNVKKVVLMASLVGVVAIAVIVVSYVVIMVSDHAQAEKAEELKKYENKYIAFDEKQLEVNGDARTKIPNLIDGNEPQVTEVMHKMTHQKILAHEKWGAIEMTPDNVKKVKGHVLANDFKSEKFFIEILNKWESGNFSRVDKDHNALWNVQSGTIVAAAGLMTEEQEQQFIEENFR</sequence>
<dbReference type="Proteomes" id="UP000429595">
    <property type="component" value="Unassembled WGS sequence"/>
</dbReference>
<name>A0A6I1FCE4_9BACI</name>
<evidence type="ECO:0000313" key="2">
    <source>
        <dbReference type="EMBL" id="KAB7704818.1"/>
    </source>
</evidence>
<dbReference type="InterPro" id="IPR046208">
    <property type="entry name" value="DUF6241"/>
</dbReference>
<proteinExistence type="predicted"/>
<dbReference type="AlphaFoldDB" id="A0A6I1FCE4"/>
<dbReference type="EMBL" id="WEIO01000011">
    <property type="protein sequence ID" value="KAB7704818.1"/>
    <property type="molecule type" value="Genomic_DNA"/>
</dbReference>
<keyword evidence="1" id="KW-0812">Transmembrane</keyword>
<keyword evidence="3" id="KW-1185">Reference proteome</keyword>
<dbReference type="RefSeq" id="WP_152154013.1">
    <property type="nucleotide sequence ID" value="NZ_WEIO01000011.1"/>
</dbReference>
<protein>
    <submittedName>
        <fullName evidence="2">Uncharacterized protein</fullName>
    </submittedName>
</protein>
<dbReference type="Pfam" id="PF19754">
    <property type="entry name" value="DUF6241"/>
    <property type="match status" value="1"/>
</dbReference>
<keyword evidence="1" id="KW-0472">Membrane</keyword>
<evidence type="ECO:0000313" key="3">
    <source>
        <dbReference type="Proteomes" id="UP000429595"/>
    </source>
</evidence>